<protein>
    <submittedName>
        <fullName evidence="4">4'-phosphopantetheinyl transferase</fullName>
    </submittedName>
</protein>
<proteinExistence type="inferred from homology"/>
<dbReference type="InterPro" id="IPR008278">
    <property type="entry name" value="4-PPantetheinyl_Trfase_dom"/>
</dbReference>
<dbReference type="EMBL" id="BNDW01000019">
    <property type="protein sequence ID" value="GHI22182.1"/>
    <property type="molecule type" value="Genomic_DNA"/>
</dbReference>
<dbReference type="InterPro" id="IPR050559">
    <property type="entry name" value="P-Pant_transferase_sf"/>
</dbReference>
<dbReference type="SUPFAM" id="SSF56214">
    <property type="entry name" value="4'-phosphopantetheinyl transferase"/>
    <property type="match status" value="2"/>
</dbReference>
<evidence type="ECO:0000256" key="1">
    <source>
        <dbReference type="ARBA" id="ARBA00010990"/>
    </source>
</evidence>
<comment type="similarity">
    <text evidence="1">Belongs to the P-Pant transferase superfamily. Gsp/Sfp/HetI/AcpT family.</text>
</comment>
<gene>
    <name evidence="4" type="ORF">Shyd_35530</name>
</gene>
<dbReference type="GO" id="GO:0016740">
    <property type="term" value="F:transferase activity"/>
    <property type="evidence" value="ECO:0007669"/>
    <property type="project" value="UniProtKB-KW"/>
</dbReference>
<comment type="caution">
    <text evidence="4">The sequence shown here is derived from an EMBL/GenBank/DDBJ whole genome shotgun (WGS) entry which is preliminary data.</text>
</comment>
<reference evidence="4" key="1">
    <citation type="submission" date="2024-05" db="EMBL/GenBank/DDBJ databases">
        <title>Whole genome shotgun sequence of Streptomyces hydrogenans NBRC 13475.</title>
        <authorList>
            <person name="Komaki H."/>
            <person name="Tamura T."/>
        </authorList>
    </citation>
    <scope>NUCLEOTIDE SEQUENCE</scope>
    <source>
        <strain evidence="4">NBRC 13475</strain>
    </source>
</reference>
<evidence type="ECO:0000259" key="3">
    <source>
        <dbReference type="Pfam" id="PF01648"/>
    </source>
</evidence>
<keyword evidence="5" id="KW-1185">Reference proteome</keyword>
<accession>A0ABQ3PAY5</accession>
<evidence type="ECO:0000313" key="5">
    <source>
        <dbReference type="Proteomes" id="UP001052739"/>
    </source>
</evidence>
<dbReference type="Pfam" id="PF01648">
    <property type="entry name" value="ACPS"/>
    <property type="match status" value="1"/>
</dbReference>
<dbReference type="Proteomes" id="UP001052739">
    <property type="component" value="Unassembled WGS sequence"/>
</dbReference>
<name>A0ABQ3PAY5_9ACTN</name>
<dbReference type="PANTHER" id="PTHR12215:SF10">
    <property type="entry name" value="L-AMINOADIPATE-SEMIALDEHYDE DEHYDROGENASE-PHOSPHOPANTETHEINYL TRANSFERASE"/>
    <property type="match status" value="1"/>
</dbReference>
<evidence type="ECO:0000256" key="2">
    <source>
        <dbReference type="ARBA" id="ARBA00022679"/>
    </source>
</evidence>
<dbReference type="InterPro" id="IPR037143">
    <property type="entry name" value="4-PPantetheinyl_Trfase_dom_sf"/>
</dbReference>
<feature type="domain" description="4'-phosphopantetheinyl transferase" evidence="3">
    <location>
        <begin position="133"/>
        <end position="194"/>
    </location>
</feature>
<evidence type="ECO:0000313" key="4">
    <source>
        <dbReference type="EMBL" id="GHI22182.1"/>
    </source>
</evidence>
<dbReference type="Gene3D" id="3.90.470.20">
    <property type="entry name" value="4'-phosphopantetheinyl transferase domain"/>
    <property type="match status" value="1"/>
</dbReference>
<keyword evidence="2 4" id="KW-0808">Transferase</keyword>
<dbReference type="PANTHER" id="PTHR12215">
    <property type="entry name" value="PHOSPHOPANTETHEINE TRANSFERASE"/>
    <property type="match status" value="1"/>
</dbReference>
<sequence length="239" mass="24575">MLRAAPLTLEAVPGTVPPALEPSPGTRAWTVDVPAQRGYAALLAPELLDAAERARAGRFVRAADRDRYVTAHVALRLVLGAVTGTPPARVAVDRAPCPGCGGPHGRPVLRDGRRHFSLSHGGSLAVIVCAPVPVGVDVERIPRAEVVGHVAPKLHPAERAELAALAPAERPAAFARVWTRKEALLKALGTGLVRSAAADYVGSGPFPAADPAFRLFDLDAGTGHAAAVALLTAPGTAAS</sequence>
<organism evidence="4 5">
    <name type="scientific">Streptomyces hydrogenans</name>
    <dbReference type="NCBI Taxonomy" id="1873719"/>
    <lineage>
        <taxon>Bacteria</taxon>
        <taxon>Bacillati</taxon>
        <taxon>Actinomycetota</taxon>
        <taxon>Actinomycetes</taxon>
        <taxon>Kitasatosporales</taxon>
        <taxon>Streptomycetaceae</taxon>
        <taxon>Streptomyces</taxon>
    </lineage>
</organism>